<organism evidence="1">
    <name type="scientific">marine sediment metagenome</name>
    <dbReference type="NCBI Taxonomy" id="412755"/>
    <lineage>
        <taxon>unclassified sequences</taxon>
        <taxon>metagenomes</taxon>
        <taxon>ecological metagenomes</taxon>
    </lineage>
</organism>
<comment type="caution">
    <text evidence="1">The sequence shown here is derived from an EMBL/GenBank/DDBJ whole genome shotgun (WGS) entry which is preliminary data.</text>
</comment>
<sequence length="379" mass="44120">MINKNYNDEKELEAIKLIDYAETLADQGKGKEAVEFYEKAATNYLDLGSYIKLDELYIRIVEIISKFKNNIQAVYRLKSIIRKTEELKLYEVSAKLLIQLGNVSFRMRDWESAGEAWEKASNYLYEVDPEDFKNLSSVLLLKAGQSYERSSLKKNLGKRLIFKAVMKINEFDELYELEEKEAFNLLSKKEFEASAKKFSDIAGHFRKSFDNLGEIIDEEESKETMLNAKARFIHFTAEYQAVAAFCLRASEDQSYNEEIKKLGQESFNLFKESISLLKAYLFPMKKDFDHEVVLRITFDTMLMAIIQGILDIQEFNPIKHLLENIEDNKPLIKNLKATPYYKITERIMKLGIKESFTVLSKTHLGHFENVKNALISFLR</sequence>
<gene>
    <name evidence="1" type="ORF">LCGC14_0735400</name>
</gene>
<proteinExistence type="predicted"/>
<protein>
    <submittedName>
        <fullName evidence="1">Uncharacterized protein</fullName>
    </submittedName>
</protein>
<accession>A0A0F9TFI7</accession>
<dbReference type="Gene3D" id="1.25.40.10">
    <property type="entry name" value="Tetratricopeptide repeat domain"/>
    <property type="match status" value="1"/>
</dbReference>
<name>A0A0F9TFI7_9ZZZZ</name>
<dbReference type="SUPFAM" id="SSF48452">
    <property type="entry name" value="TPR-like"/>
    <property type="match status" value="1"/>
</dbReference>
<dbReference type="AlphaFoldDB" id="A0A0F9TFI7"/>
<reference evidence="1" key="1">
    <citation type="journal article" date="2015" name="Nature">
        <title>Complex archaea that bridge the gap between prokaryotes and eukaryotes.</title>
        <authorList>
            <person name="Spang A."/>
            <person name="Saw J.H."/>
            <person name="Jorgensen S.L."/>
            <person name="Zaremba-Niedzwiedzka K."/>
            <person name="Martijn J."/>
            <person name="Lind A.E."/>
            <person name="van Eijk R."/>
            <person name="Schleper C."/>
            <person name="Guy L."/>
            <person name="Ettema T.J."/>
        </authorList>
    </citation>
    <scope>NUCLEOTIDE SEQUENCE</scope>
</reference>
<evidence type="ECO:0000313" key="1">
    <source>
        <dbReference type="EMBL" id="KKN40228.1"/>
    </source>
</evidence>
<dbReference type="InterPro" id="IPR011990">
    <property type="entry name" value="TPR-like_helical_dom_sf"/>
</dbReference>
<dbReference type="EMBL" id="LAZR01001716">
    <property type="protein sequence ID" value="KKN40228.1"/>
    <property type="molecule type" value="Genomic_DNA"/>
</dbReference>